<keyword evidence="3" id="KW-1185">Reference proteome</keyword>
<protein>
    <recommendedName>
        <fullName evidence="4">Transporter</fullName>
    </recommendedName>
</protein>
<feature type="transmembrane region" description="Helical" evidence="1">
    <location>
        <begin position="20"/>
        <end position="41"/>
    </location>
</feature>
<comment type="caution">
    <text evidence="2">The sequence shown here is derived from an EMBL/GenBank/DDBJ whole genome shotgun (WGS) entry which is preliminary data.</text>
</comment>
<gene>
    <name evidence="2" type="ORF">GCM10009765_20180</name>
</gene>
<evidence type="ECO:0000313" key="3">
    <source>
        <dbReference type="Proteomes" id="UP001500618"/>
    </source>
</evidence>
<reference evidence="2 3" key="1">
    <citation type="journal article" date="2019" name="Int. J. Syst. Evol. Microbiol.">
        <title>The Global Catalogue of Microorganisms (GCM) 10K type strain sequencing project: providing services to taxonomists for standard genome sequencing and annotation.</title>
        <authorList>
            <consortium name="The Broad Institute Genomics Platform"/>
            <consortium name="The Broad Institute Genome Sequencing Center for Infectious Disease"/>
            <person name="Wu L."/>
            <person name="Ma J."/>
        </authorList>
    </citation>
    <scope>NUCLEOTIDE SEQUENCE [LARGE SCALE GENOMIC DNA]</scope>
    <source>
        <strain evidence="2 3">JCM 14718</strain>
    </source>
</reference>
<dbReference type="Proteomes" id="UP001500618">
    <property type="component" value="Unassembled WGS sequence"/>
</dbReference>
<dbReference type="EMBL" id="BAAANY010000008">
    <property type="protein sequence ID" value="GAA1670721.1"/>
    <property type="molecule type" value="Genomic_DNA"/>
</dbReference>
<feature type="transmembrane region" description="Helical" evidence="1">
    <location>
        <begin position="99"/>
        <end position="128"/>
    </location>
</feature>
<keyword evidence="1" id="KW-0812">Transmembrane</keyword>
<name>A0ABN2GG48_9ACTN</name>
<accession>A0ABN2GG48</accession>
<keyword evidence="1" id="KW-1133">Transmembrane helix</keyword>
<organism evidence="2 3">
    <name type="scientific">Fodinicola feengrottensis</name>
    <dbReference type="NCBI Taxonomy" id="435914"/>
    <lineage>
        <taxon>Bacteria</taxon>
        <taxon>Bacillati</taxon>
        <taxon>Actinomycetota</taxon>
        <taxon>Actinomycetes</taxon>
        <taxon>Mycobacteriales</taxon>
        <taxon>Fodinicola</taxon>
    </lineage>
</organism>
<evidence type="ECO:0000313" key="2">
    <source>
        <dbReference type="EMBL" id="GAA1670721.1"/>
    </source>
</evidence>
<keyword evidence="1" id="KW-0472">Membrane</keyword>
<evidence type="ECO:0008006" key="4">
    <source>
        <dbReference type="Google" id="ProtNLM"/>
    </source>
</evidence>
<feature type="transmembrane region" description="Helical" evidence="1">
    <location>
        <begin position="62"/>
        <end position="79"/>
    </location>
</feature>
<sequence>MVEPENGQVGRVTFKGLPATLLAVICLLWLEAVAVAVLAVVQIVNTFTQVAQTFTGAIAEDALLLAIAGLFGWLGWLLLNRRAGARNPSVAMHLLALAIGYFMAKGGLVAAGAIVLAVCVVAIVLLVLPSTTRALGIK</sequence>
<evidence type="ECO:0000256" key="1">
    <source>
        <dbReference type="SAM" id="Phobius"/>
    </source>
</evidence>
<dbReference type="RefSeq" id="WP_163572636.1">
    <property type="nucleotide sequence ID" value="NZ_BAAANY010000008.1"/>
</dbReference>
<proteinExistence type="predicted"/>